<sequence>MPGATPKGHNAACANTMIANPLPTPPSAPPPRVYWSLPYAAVVLFIATMAALLWLTHRQDAEEQRATLINDVLWMEQNLSFQFERNNAQLTQLGPELLGANSRGAATEARIKRALDPESGMIRILWLGPDGKVKDAEPPYTDSHLVGEAAGSFPSDAAFRLSRSLGRPTYSDAYAVIGNQSHFEVHVPIFEGGHHLGTVVGVYSVNEILAHQVPWWFSERYRVAVVNNLGAEIAAKSKVSPLSGLAYEIPFEPPGHGLDLNITAYKSEVRWISLLLMGSLGVLAAAIVWSLWQLRRHMVRRQAAEQALRSEHAFRKAMEDSLNTGMRARDLQGRITYVNPAFCRMVGWSADELVGLMPPMPYWAPESLERTYEVHQMILGGNAPPQGVEIRLMRRSGERFDALLIEAPLIDADGRQIGWMGSMVDVTEQKRTQELARQQQERLQATARLVTMGEMASTLAHELNQPLAAISSYNTGCLNMIEHGALSDGELTGILQKIGKQAQRAGQIIRRVHAFVRRSEPKLEPADLNAIIREAVGLVEPDAIRRGVDIGVDLDEHLPGVLADPVMIEQVAVNLIRNGMDAMTDTPRAARRVQLTTREADGMLIFSVADRGKGIPPDVAEKLFAPFFTTKEEGMGMGLNICRSIAELHRGRLTFEAHPGGGTIFNFSLPVHTP</sequence>
<keyword evidence="9" id="KW-1133">Transmembrane helix</keyword>
<evidence type="ECO:0000313" key="14">
    <source>
        <dbReference type="Proteomes" id="UP001157167"/>
    </source>
</evidence>
<dbReference type="InterPro" id="IPR036097">
    <property type="entry name" value="HisK_dim/P_sf"/>
</dbReference>
<keyword evidence="4" id="KW-0808">Transferase</keyword>
<dbReference type="EMBL" id="BSPX01000003">
    <property type="protein sequence ID" value="GLT21046.1"/>
    <property type="molecule type" value="Genomic_DNA"/>
</dbReference>
<keyword evidence="14" id="KW-1185">Reference proteome</keyword>
<reference evidence="14" key="1">
    <citation type="journal article" date="2019" name="Int. J. Syst. Evol. Microbiol.">
        <title>The Global Catalogue of Microorganisms (GCM) 10K type strain sequencing project: providing services to taxonomists for standard genome sequencing and annotation.</title>
        <authorList>
            <consortium name="The Broad Institute Genomics Platform"/>
            <consortium name="The Broad Institute Genome Sequencing Center for Infectious Disease"/>
            <person name="Wu L."/>
            <person name="Ma J."/>
        </authorList>
    </citation>
    <scope>NUCLEOTIDE SEQUENCE [LARGE SCALE GENOMIC DNA]</scope>
    <source>
        <strain evidence="14">NBRC 102407</strain>
    </source>
</reference>
<dbReference type="SMART" id="SM00388">
    <property type="entry name" value="HisKA"/>
    <property type="match status" value="1"/>
</dbReference>
<feature type="domain" description="PAC" evidence="12">
    <location>
        <begin position="386"/>
        <end position="438"/>
    </location>
</feature>
<dbReference type="CDD" id="cd00130">
    <property type="entry name" value="PAS"/>
    <property type="match status" value="1"/>
</dbReference>
<feature type="domain" description="Histidine kinase" evidence="10">
    <location>
        <begin position="458"/>
        <end position="673"/>
    </location>
</feature>
<feature type="domain" description="PAS" evidence="11">
    <location>
        <begin position="310"/>
        <end position="382"/>
    </location>
</feature>
<dbReference type="InterPro" id="IPR003661">
    <property type="entry name" value="HisK_dim/P_dom"/>
</dbReference>
<dbReference type="Gene3D" id="3.30.565.10">
    <property type="entry name" value="Histidine kinase-like ATPase, C-terminal domain"/>
    <property type="match status" value="1"/>
</dbReference>
<dbReference type="InterPro" id="IPR003594">
    <property type="entry name" value="HATPase_dom"/>
</dbReference>
<keyword evidence="9" id="KW-0812">Transmembrane</keyword>
<evidence type="ECO:0000256" key="4">
    <source>
        <dbReference type="ARBA" id="ARBA00022679"/>
    </source>
</evidence>
<proteinExistence type="predicted"/>
<dbReference type="PANTHER" id="PTHR43065:SF10">
    <property type="entry name" value="PEROXIDE STRESS-ACTIVATED HISTIDINE KINASE MAK3"/>
    <property type="match status" value="1"/>
</dbReference>
<dbReference type="Proteomes" id="UP001157167">
    <property type="component" value="Unassembled WGS sequence"/>
</dbReference>
<dbReference type="SUPFAM" id="SSF55785">
    <property type="entry name" value="PYP-like sensor domain (PAS domain)"/>
    <property type="match status" value="1"/>
</dbReference>
<keyword evidence="3" id="KW-0597">Phosphoprotein</keyword>
<feature type="transmembrane region" description="Helical" evidence="9">
    <location>
        <begin position="271"/>
        <end position="292"/>
    </location>
</feature>
<evidence type="ECO:0000256" key="6">
    <source>
        <dbReference type="ARBA" id="ARBA00022777"/>
    </source>
</evidence>
<organism evidence="13 14">
    <name type="scientific">Zoogloea oryzae</name>
    <dbReference type="NCBI Taxonomy" id="310767"/>
    <lineage>
        <taxon>Bacteria</taxon>
        <taxon>Pseudomonadati</taxon>
        <taxon>Pseudomonadota</taxon>
        <taxon>Betaproteobacteria</taxon>
        <taxon>Rhodocyclales</taxon>
        <taxon>Zoogloeaceae</taxon>
        <taxon>Zoogloea</taxon>
    </lineage>
</organism>
<dbReference type="Pfam" id="PF00989">
    <property type="entry name" value="PAS"/>
    <property type="match status" value="1"/>
</dbReference>
<keyword evidence="6 13" id="KW-0418">Kinase</keyword>
<evidence type="ECO:0000259" key="11">
    <source>
        <dbReference type="PROSITE" id="PS50112"/>
    </source>
</evidence>
<dbReference type="InterPro" id="IPR004358">
    <property type="entry name" value="Sig_transdc_His_kin-like_C"/>
</dbReference>
<dbReference type="PANTHER" id="PTHR43065">
    <property type="entry name" value="SENSOR HISTIDINE KINASE"/>
    <property type="match status" value="1"/>
</dbReference>
<dbReference type="InterPro" id="IPR036890">
    <property type="entry name" value="HATPase_C_sf"/>
</dbReference>
<dbReference type="EC" id="2.7.13.3" evidence="2"/>
<dbReference type="InterPro" id="IPR013767">
    <property type="entry name" value="PAS_fold"/>
</dbReference>
<evidence type="ECO:0000256" key="2">
    <source>
        <dbReference type="ARBA" id="ARBA00012438"/>
    </source>
</evidence>
<dbReference type="PROSITE" id="PS50112">
    <property type="entry name" value="PAS"/>
    <property type="match status" value="1"/>
</dbReference>
<evidence type="ECO:0000256" key="5">
    <source>
        <dbReference type="ARBA" id="ARBA00022741"/>
    </source>
</evidence>
<evidence type="ECO:0000256" key="1">
    <source>
        <dbReference type="ARBA" id="ARBA00000085"/>
    </source>
</evidence>
<dbReference type="PROSITE" id="PS50113">
    <property type="entry name" value="PAC"/>
    <property type="match status" value="1"/>
</dbReference>
<gene>
    <name evidence="13" type="primary">dctS</name>
    <name evidence="13" type="ORF">GCM10007933_04980</name>
</gene>
<dbReference type="PRINTS" id="PR00344">
    <property type="entry name" value="BCTRLSENSOR"/>
</dbReference>
<keyword evidence="5" id="KW-0547">Nucleotide-binding</keyword>
<dbReference type="NCBIfam" id="TIGR00229">
    <property type="entry name" value="sensory_box"/>
    <property type="match status" value="1"/>
</dbReference>
<dbReference type="InterPro" id="IPR005467">
    <property type="entry name" value="His_kinase_dom"/>
</dbReference>
<dbReference type="Gene3D" id="3.30.450.20">
    <property type="entry name" value="PAS domain"/>
    <property type="match status" value="1"/>
</dbReference>
<accession>A0ABQ6F8D1</accession>
<dbReference type="CDD" id="cd00082">
    <property type="entry name" value="HisKA"/>
    <property type="match status" value="1"/>
</dbReference>
<evidence type="ECO:0000256" key="8">
    <source>
        <dbReference type="ARBA" id="ARBA00023012"/>
    </source>
</evidence>
<dbReference type="GO" id="GO:0016301">
    <property type="term" value="F:kinase activity"/>
    <property type="evidence" value="ECO:0007669"/>
    <property type="project" value="UniProtKB-KW"/>
</dbReference>
<dbReference type="SUPFAM" id="SSF47384">
    <property type="entry name" value="Homodimeric domain of signal transducing histidine kinase"/>
    <property type="match status" value="1"/>
</dbReference>
<keyword evidence="8" id="KW-0902">Two-component regulatory system</keyword>
<dbReference type="InterPro" id="IPR001610">
    <property type="entry name" value="PAC"/>
</dbReference>
<dbReference type="Pfam" id="PF02518">
    <property type="entry name" value="HATPase_c"/>
    <property type="match status" value="1"/>
</dbReference>
<dbReference type="InterPro" id="IPR000014">
    <property type="entry name" value="PAS"/>
</dbReference>
<evidence type="ECO:0000259" key="10">
    <source>
        <dbReference type="PROSITE" id="PS50109"/>
    </source>
</evidence>
<dbReference type="SMART" id="SM00091">
    <property type="entry name" value="PAS"/>
    <property type="match status" value="1"/>
</dbReference>
<dbReference type="SMART" id="SM00086">
    <property type="entry name" value="PAC"/>
    <property type="match status" value="1"/>
</dbReference>
<keyword evidence="7" id="KW-0067">ATP-binding</keyword>
<dbReference type="Pfam" id="PF00512">
    <property type="entry name" value="HisKA"/>
    <property type="match status" value="1"/>
</dbReference>
<evidence type="ECO:0000256" key="9">
    <source>
        <dbReference type="SAM" id="Phobius"/>
    </source>
</evidence>
<evidence type="ECO:0000256" key="3">
    <source>
        <dbReference type="ARBA" id="ARBA00022553"/>
    </source>
</evidence>
<dbReference type="PROSITE" id="PS50109">
    <property type="entry name" value="HIS_KIN"/>
    <property type="match status" value="1"/>
</dbReference>
<dbReference type="SMART" id="SM00387">
    <property type="entry name" value="HATPase_c"/>
    <property type="match status" value="1"/>
</dbReference>
<protein>
    <recommendedName>
        <fullName evidence="2">histidine kinase</fullName>
        <ecNumber evidence="2">2.7.13.3</ecNumber>
    </recommendedName>
</protein>
<evidence type="ECO:0000256" key="7">
    <source>
        <dbReference type="ARBA" id="ARBA00022840"/>
    </source>
</evidence>
<evidence type="ECO:0000259" key="12">
    <source>
        <dbReference type="PROSITE" id="PS50113"/>
    </source>
</evidence>
<dbReference type="Gene3D" id="1.10.287.130">
    <property type="match status" value="1"/>
</dbReference>
<feature type="transmembrane region" description="Helical" evidence="9">
    <location>
        <begin position="33"/>
        <end position="55"/>
    </location>
</feature>
<dbReference type="InterPro" id="IPR000700">
    <property type="entry name" value="PAS-assoc_C"/>
</dbReference>
<keyword evidence="9" id="KW-0472">Membrane</keyword>
<dbReference type="SUPFAM" id="SSF55874">
    <property type="entry name" value="ATPase domain of HSP90 chaperone/DNA topoisomerase II/histidine kinase"/>
    <property type="match status" value="1"/>
</dbReference>
<evidence type="ECO:0000313" key="13">
    <source>
        <dbReference type="EMBL" id="GLT21046.1"/>
    </source>
</evidence>
<name>A0ABQ6F8D1_9RHOO</name>
<comment type="catalytic activity">
    <reaction evidence="1">
        <text>ATP + protein L-histidine = ADP + protein N-phospho-L-histidine.</text>
        <dbReference type="EC" id="2.7.13.3"/>
    </reaction>
</comment>
<dbReference type="InterPro" id="IPR035965">
    <property type="entry name" value="PAS-like_dom_sf"/>
</dbReference>
<comment type="caution">
    <text evidence="13">The sequence shown here is derived from an EMBL/GenBank/DDBJ whole genome shotgun (WGS) entry which is preliminary data.</text>
</comment>